<feature type="signal peptide" evidence="1">
    <location>
        <begin position="1"/>
        <end position="20"/>
    </location>
</feature>
<protein>
    <submittedName>
        <fullName evidence="3">Kievitone hydratase</fullName>
    </submittedName>
</protein>
<dbReference type="InterPro" id="IPR023374">
    <property type="entry name" value="AttH-like_dom_sf"/>
</dbReference>
<organism evidence="3 4">
    <name type="scientific">Colletotrichum kahawae</name>
    <name type="common">Coffee berry disease fungus</name>
    <dbReference type="NCBI Taxonomy" id="34407"/>
    <lineage>
        <taxon>Eukaryota</taxon>
        <taxon>Fungi</taxon>
        <taxon>Dikarya</taxon>
        <taxon>Ascomycota</taxon>
        <taxon>Pezizomycotina</taxon>
        <taxon>Sordariomycetes</taxon>
        <taxon>Hypocreomycetidae</taxon>
        <taxon>Glomerellales</taxon>
        <taxon>Glomerellaceae</taxon>
        <taxon>Colletotrichum</taxon>
        <taxon>Colletotrichum gloeosporioides species complex</taxon>
    </lineage>
</organism>
<dbReference type="Pfam" id="PF07143">
    <property type="entry name" value="CrtC"/>
    <property type="match status" value="1"/>
</dbReference>
<comment type="caution">
    <text evidence="3">The sequence shown here is derived from an EMBL/GenBank/DDBJ whole genome shotgun (WGS) entry which is preliminary data.</text>
</comment>
<proteinExistence type="predicted"/>
<dbReference type="Proteomes" id="UP001281614">
    <property type="component" value="Unassembled WGS sequence"/>
</dbReference>
<keyword evidence="4" id="KW-1185">Reference proteome</keyword>
<evidence type="ECO:0000256" key="1">
    <source>
        <dbReference type="SAM" id="SignalP"/>
    </source>
</evidence>
<dbReference type="PANTHER" id="PTHR40617:SF1">
    <property type="entry name" value="ATTH DOMAIN-CONTAINING PROTEIN-RELATED"/>
    <property type="match status" value="1"/>
</dbReference>
<dbReference type="Gene3D" id="2.40.370.10">
    <property type="entry name" value="AttH-like domain"/>
    <property type="match status" value="2"/>
</dbReference>
<dbReference type="Pfam" id="PF17186">
    <property type="entry name" value="Lipocalin_9"/>
    <property type="match status" value="1"/>
</dbReference>
<feature type="domain" description="AttH" evidence="2">
    <location>
        <begin position="157"/>
        <end position="226"/>
    </location>
</feature>
<feature type="chain" id="PRO_5042293566" evidence="1">
    <location>
        <begin position="21"/>
        <end position="368"/>
    </location>
</feature>
<gene>
    <name evidence="3" type="ORF">CKAH01_12733</name>
</gene>
<dbReference type="AlphaFoldDB" id="A0AAE0DEX2"/>
<evidence type="ECO:0000259" key="2">
    <source>
        <dbReference type="Pfam" id="PF07143"/>
    </source>
</evidence>
<name>A0AAE0DEX2_COLKA</name>
<dbReference type="PANTHER" id="PTHR40617">
    <property type="entry name" value="TERPENE CYCLASE ASQC"/>
    <property type="match status" value="1"/>
</dbReference>
<evidence type="ECO:0000313" key="3">
    <source>
        <dbReference type="EMBL" id="KAK2775777.1"/>
    </source>
</evidence>
<evidence type="ECO:0000313" key="4">
    <source>
        <dbReference type="Proteomes" id="UP001281614"/>
    </source>
</evidence>
<dbReference type="InterPro" id="IPR053112">
    <property type="entry name" value="Fungal_Dehydratase/Hydratase"/>
</dbReference>
<sequence>MQSSLLKLAILLAQPLAGSAATFRPERDGLLHEGLVRKPTLSHNLPTFSPAVSQTINQTRDLPSDGSFWSSSFIHASNNHSYLVLSHLLPSIAVYRASVLDITDPSHPYAQYQVITSPAPPFSPSGVFNATFPDYGFGSTSTTTDGISELRTWSARPDDGVEFDLTFSTSAPILLNGGLGFFQSGNSTVYEWSMPAGLTRGWIAVNGTRVAVDPARSLTWYDRQWGGAPPGWSWFELHLENPDQEGSGYDVPMSVWVWEEAGAAAGLATIRDGRDVQKVVPVTSLVPSNRTYTSPSSGAVYPLDWALGLGDATRLSISSVRPDQEMVAEGGLLPTYEGYVTVSGVYQGNQSVEGYGLVELEIVTSDAL</sequence>
<dbReference type="EMBL" id="VYYT01000034">
    <property type="protein sequence ID" value="KAK2775777.1"/>
    <property type="molecule type" value="Genomic_DNA"/>
</dbReference>
<dbReference type="SUPFAM" id="SSF159245">
    <property type="entry name" value="AttH-like"/>
    <property type="match status" value="1"/>
</dbReference>
<dbReference type="InterPro" id="IPR010791">
    <property type="entry name" value="AttH_dom"/>
</dbReference>
<keyword evidence="1" id="KW-0732">Signal</keyword>
<accession>A0AAE0DEX2</accession>
<reference evidence="3" key="1">
    <citation type="submission" date="2023-02" db="EMBL/GenBank/DDBJ databases">
        <title>Colletotrichum kahawae CIFC_Que2 genome sequencing and assembly.</title>
        <authorList>
            <person name="Baroncelli R."/>
        </authorList>
    </citation>
    <scope>NUCLEOTIDE SEQUENCE</scope>
    <source>
        <strain evidence="3">CIFC_Que2</strain>
    </source>
</reference>